<keyword evidence="3 6" id="KW-1133">Transmembrane helix</keyword>
<evidence type="ECO:0000256" key="5">
    <source>
        <dbReference type="SAM" id="Coils"/>
    </source>
</evidence>
<organism evidence="8 9">
    <name type="scientific">Lacticaseibacillus baoqingensis</name>
    <dbReference type="NCBI Taxonomy" id="2486013"/>
    <lineage>
        <taxon>Bacteria</taxon>
        <taxon>Bacillati</taxon>
        <taxon>Bacillota</taxon>
        <taxon>Bacilli</taxon>
        <taxon>Lactobacillales</taxon>
        <taxon>Lactobacillaceae</taxon>
        <taxon>Lacticaseibacillus</taxon>
    </lineage>
</organism>
<keyword evidence="2 6" id="KW-0812">Transmembrane</keyword>
<evidence type="ECO:0000256" key="6">
    <source>
        <dbReference type="SAM" id="Phobius"/>
    </source>
</evidence>
<feature type="transmembrane region" description="Helical" evidence="6">
    <location>
        <begin position="21"/>
        <end position="44"/>
    </location>
</feature>
<accession>A0ABW4EAD1</accession>
<keyword evidence="5" id="KW-0175">Coiled coil</keyword>
<dbReference type="PANTHER" id="PTHR43077">
    <property type="entry name" value="TRANSPORT PERMEASE YVFS-RELATED"/>
    <property type="match status" value="1"/>
</dbReference>
<dbReference type="NCBIfam" id="TIGR03061">
    <property type="entry name" value="pip_yhgE_Nterm"/>
    <property type="match status" value="1"/>
</dbReference>
<feature type="transmembrane region" description="Helical" evidence="6">
    <location>
        <begin position="872"/>
        <end position="889"/>
    </location>
</feature>
<dbReference type="InterPro" id="IPR017501">
    <property type="entry name" value="Phage_infect_YhgE_C"/>
</dbReference>
<feature type="domain" description="ABC-2 type transporter transmembrane" evidence="7">
    <location>
        <begin position="27"/>
        <end position="162"/>
    </location>
</feature>
<comment type="subcellular location">
    <subcellularLocation>
        <location evidence="1">Membrane</location>
        <topology evidence="1">Multi-pass membrane protein</topology>
    </subcellularLocation>
</comment>
<feature type="transmembrane region" description="Helical" evidence="6">
    <location>
        <begin position="815"/>
        <end position="835"/>
    </location>
</feature>
<comment type="caution">
    <text evidence="8">The sequence shown here is derived from an EMBL/GenBank/DDBJ whole genome shotgun (WGS) entry which is preliminary data.</text>
</comment>
<sequence>MKNIGKLFVLDWRRLIKSPPAFLLVLALVVIPSLYCWFNVWALWDPYSNTQDLTVAVYSADEPTTFNHQKIAIGSELITQLHDNKKLGWRFVNSKKAVTQGVQSGKYYAGIVVPKDFSQDLMTIVDGKVKKPKLDYYVNEKINAIAPKITSSGASTLQSTISDQFVDTVAKTLMTEFNKAGVKLDDNLPMIRRFASLVTKTNDQLPTIESYLTEVETVRSQLPSIKQKLAAANQMAAYLPTVNTMAQKLVKANDYLPMVASAGQLAEQVQGKLPEVQQAGQQLSTVNANFSQLETGVSQAITVTKQGLNVIAGVDGTLPSLTAFGQQAQGAIATTKDQVLPQVETGLTVVQNATDAGLALIQTGNTKLSQDLTNLNAQLASLDQSSNAAADKQAMATLLNGMATRQANTASVATKLAATLTQVQASYNQLHHTTRSDLDSAIAQLKAVNTVATNVSTQAAALAQAAPSLSTAELQTRIAALQQTADQFANAAQSLQNLGLSTSVQTLIAQFKAALADADTTLADINQNVVPQLPSLLQNTKVLLQQAQGVLVKVQTQLPAVKQEIADANTLLNGHMDQITSGINTVAELYRNDFPTLKMKLAQATAFVNNDLPGIETELTTSLALANQKLPVLESGLDQAHGLIQTDWPTLKEAIQKGASAIQKGEQSIDLSALLKLLRRDAGQEADFLANPVQLKENDLYPIPTYGSQSAPFYLALCIWVGALLLGAILITEFEALPQDLAHATIKQRYVARWLTFVGLGMGQGLIAALGNIFLIGTYVVNKPLYVLFAMGLSVIFVSILYSLIALFGNIGKGIGIIILVLSISGAGGNFPVVLSGKFFQIINPWLPFTYAVNLLRETVGGIYWPNLWQDVWHLLAFGLVFFCGGLFLKGPIRPWIDKMHAITKKSKIME</sequence>
<dbReference type="EMBL" id="JBHTON010000053">
    <property type="protein sequence ID" value="MFD1486076.1"/>
    <property type="molecule type" value="Genomic_DNA"/>
</dbReference>
<dbReference type="NCBIfam" id="TIGR03062">
    <property type="entry name" value="pip_yhgE_Cterm"/>
    <property type="match status" value="1"/>
</dbReference>
<keyword evidence="9" id="KW-1185">Reference proteome</keyword>
<name>A0ABW4EAD1_9LACO</name>
<dbReference type="PANTHER" id="PTHR43077:SF10">
    <property type="entry name" value="TRANSPORT PERMEASE PROTEIN"/>
    <property type="match status" value="1"/>
</dbReference>
<proteinExistence type="predicted"/>
<feature type="transmembrane region" description="Helical" evidence="6">
    <location>
        <begin position="754"/>
        <end position="780"/>
    </location>
</feature>
<evidence type="ECO:0000256" key="1">
    <source>
        <dbReference type="ARBA" id="ARBA00004141"/>
    </source>
</evidence>
<evidence type="ECO:0000256" key="4">
    <source>
        <dbReference type="ARBA" id="ARBA00023136"/>
    </source>
</evidence>
<reference evidence="9" key="1">
    <citation type="journal article" date="2019" name="Int. J. Syst. Evol. Microbiol.">
        <title>The Global Catalogue of Microorganisms (GCM) 10K type strain sequencing project: providing services to taxonomists for standard genome sequencing and annotation.</title>
        <authorList>
            <consortium name="The Broad Institute Genomics Platform"/>
            <consortium name="The Broad Institute Genome Sequencing Center for Infectious Disease"/>
            <person name="Wu L."/>
            <person name="Ma J."/>
        </authorList>
    </citation>
    <scope>NUCLEOTIDE SEQUENCE [LARGE SCALE GENOMIC DNA]</scope>
    <source>
        <strain evidence="9">CCM 8903</strain>
    </source>
</reference>
<feature type="domain" description="ABC-2 type transporter transmembrane" evidence="7">
    <location>
        <begin position="609"/>
        <end position="887"/>
    </location>
</feature>
<evidence type="ECO:0000313" key="9">
    <source>
        <dbReference type="Proteomes" id="UP001597252"/>
    </source>
</evidence>
<keyword evidence="4 6" id="KW-0472">Membrane</keyword>
<gene>
    <name evidence="8" type="ORF">ACFQ5J_12660</name>
</gene>
<evidence type="ECO:0000256" key="3">
    <source>
        <dbReference type="ARBA" id="ARBA00022989"/>
    </source>
</evidence>
<evidence type="ECO:0000259" key="7">
    <source>
        <dbReference type="Pfam" id="PF12698"/>
    </source>
</evidence>
<dbReference type="Pfam" id="PF12698">
    <property type="entry name" value="ABC2_membrane_3"/>
    <property type="match status" value="2"/>
</dbReference>
<dbReference type="InterPro" id="IPR017500">
    <property type="entry name" value="Phage_infect_YhgE_N"/>
</dbReference>
<dbReference type="InterPro" id="IPR013525">
    <property type="entry name" value="ABC2_TM"/>
</dbReference>
<feature type="transmembrane region" description="Helical" evidence="6">
    <location>
        <begin position="786"/>
        <end position="808"/>
    </location>
</feature>
<feature type="transmembrane region" description="Helical" evidence="6">
    <location>
        <begin position="713"/>
        <end position="734"/>
    </location>
</feature>
<dbReference type="Proteomes" id="UP001597252">
    <property type="component" value="Unassembled WGS sequence"/>
</dbReference>
<dbReference type="Gene3D" id="3.40.1710.10">
    <property type="entry name" value="abc type-2 transporter like domain"/>
    <property type="match status" value="1"/>
</dbReference>
<evidence type="ECO:0000256" key="2">
    <source>
        <dbReference type="ARBA" id="ARBA00022692"/>
    </source>
</evidence>
<evidence type="ECO:0000313" key="8">
    <source>
        <dbReference type="EMBL" id="MFD1486076.1"/>
    </source>
</evidence>
<feature type="coiled-coil region" evidence="5">
    <location>
        <begin position="478"/>
        <end position="528"/>
    </location>
</feature>
<dbReference type="InterPro" id="IPR051328">
    <property type="entry name" value="T7SS_ABC-Transporter"/>
</dbReference>
<protein>
    <submittedName>
        <fullName evidence="8">YhgE/Pip family protein</fullName>
    </submittedName>
</protein>
<dbReference type="RefSeq" id="WP_125750038.1">
    <property type="nucleotide sequence ID" value="NZ_JBHTON010000053.1"/>
</dbReference>